<gene>
    <name evidence="3" type="ORF">CLIM01_14591</name>
</gene>
<evidence type="ECO:0000256" key="2">
    <source>
        <dbReference type="SAM" id="Phobius"/>
    </source>
</evidence>
<evidence type="ECO:0000256" key="1">
    <source>
        <dbReference type="SAM" id="MobiDB-lite"/>
    </source>
</evidence>
<reference evidence="3" key="1">
    <citation type="submission" date="2023-04" db="EMBL/GenBank/DDBJ databases">
        <title>Colletotrichum limetticola genome sequence.</title>
        <authorList>
            <person name="Baroncelli R."/>
        </authorList>
    </citation>
    <scope>NUCLEOTIDE SEQUENCE</scope>
    <source>
        <strain evidence="3">KLA-Anderson</strain>
    </source>
</reference>
<keyword evidence="2" id="KW-0812">Transmembrane</keyword>
<accession>A0ABQ9P7P1</accession>
<organism evidence="3 4">
    <name type="scientific">Colletotrichum limetticola</name>
    <dbReference type="NCBI Taxonomy" id="1209924"/>
    <lineage>
        <taxon>Eukaryota</taxon>
        <taxon>Fungi</taxon>
        <taxon>Dikarya</taxon>
        <taxon>Ascomycota</taxon>
        <taxon>Pezizomycotina</taxon>
        <taxon>Sordariomycetes</taxon>
        <taxon>Hypocreomycetidae</taxon>
        <taxon>Glomerellales</taxon>
        <taxon>Glomerellaceae</taxon>
        <taxon>Colletotrichum</taxon>
        <taxon>Colletotrichum acutatum species complex</taxon>
    </lineage>
</organism>
<keyword evidence="2" id="KW-0472">Membrane</keyword>
<comment type="caution">
    <text evidence="3">The sequence shown here is derived from an EMBL/GenBank/DDBJ whole genome shotgun (WGS) entry which is preliminary data.</text>
</comment>
<feature type="compositionally biased region" description="Basic and acidic residues" evidence="1">
    <location>
        <begin position="160"/>
        <end position="173"/>
    </location>
</feature>
<protein>
    <submittedName>
        <fullName evidence="3">Uncharacterized protein</fullName>
    </submittedName>
</protein>
<keyword evidence="2" id="KW-1133">Transmembrane helix</keyword>
<feature type="region of interest" description="Disordered" evidence="1">
    <location>
        <begin position="148"/>
        <end position="173"/>
    </location>
</feature>
<name>A0ABQ9P7P1_9PEZI</name>
<evidence type="ECO:0000313" key="4">
    <source>
        <dbReference type="Proteomes" id="UP001169217"/>
    </source>
</evidence>
<dbReference type="EMBL" id="JARUPT010000969">
    <property type="protein sequence ID" value="KAK0368053.1"/>
    <property type="molecule type" value="Genomic_DNA"/>
</dbReference>
<feature type="transmembrane region" description="Helical" evidence="2">
    <location>
        <begin position="60"/>
        <end position="85"/>
    </location>
</feature>
<proteinExistence type="predicted"/>
<dbReference type="Proteomes" id="UP001169217">
    <property type="component" value="Unassembled WGS sequence"/>
</dbReference>
<evidence type="ECO:0000313" key="3">
    <source>
        <dbReference type="EMBL" id="KAK0368053.1"/>
    </source>
</evidence>
<sequence>MDSTGPEAYIPDDPEACSPDKTHKQVALACDHPTQHVLESNIPDSSTKKRAILGLRPATFVLSVLLVVILVIAAIGGSVGGTLAVKKAREYDFLLIKLTSDGTSNRLMINDQVRLVLNHRKLIRGANTTHRDTRPSLLQHRRQIRNNKTMRRRGKVYGPSRDELRTRGNERHSSHCGPLVFGLFEGLCVI</sequence>
<keyword evidence="4" id="KW-1185">Reference proteome</keyword>